<feature type="compositionally biased region" description="Basic residues" evidence="1">
    <location>
        <begin position="2096"/>
        <end position="2106"/>
    </location>
</feature>
<dbReference type="EMBL" id="CATQJL010000001">
    <property type="protein sequence ID" value="CAJ0589434.1"/>
    <property type="molecule type" value="Genomic_DNA"/>
</dbReference>
<feature type="region of interest" description="Disordered" evidence="1">
    <location>
        <begin position="2418"/>
        <end position="2459"/>
    </location>
</feature>
<dbReference type="Pfam" id="PF00169">
    <property type="entry name" value="PH"/>
    <property type="match status" value="1"/>
</dbReference>
<dbReference type="GO" id="GO:0005826">
    <property type="term" value="C:actomyosin contractile ring"/>
    <property type="evidence" value="ECO:0007669"/>
    <property type="project" value="TreeGrafter"/>
</dbReference>
<feature type="compositionally biased region" description="Basic and acidic residues" evidence="1">
    <location>
        <begin position="295"/>
        <end position="304"/>
    </location>
</feature>
<evidence type="ECO:0000313" key="4">
    <source>
        <dbReference type="Proteomes" id="UP001176961"/>
    </source>
</evidence>
<feature type="compositionally biased region" description="Pro residues" evidence="1">
    <location>
        <begin position="2428"/>
        <end position="2437"/>
    </location>
</feature>
<comment type="caution">
    <text evidence="3">The sequence shown here is derived from an EMBL/GenBank/DDBJ whole genome shotgun (WGS) entry which is preliminary data.</text>
</comment>
<feature type="region of interest" description="Disordered" evidence="1">
    <location>
        <begin position="2085"/>
        <end position="2143"/>
    </location>
</feature>
<feature type="region of interest" description="Disordered" evidence="1">
    <location>
        <begin position="1"/>
        <end position="70"/>
    </location>
</feature>
<feature type="region of interest" description="Disordered" evidence="1">
    <location>
        <begin position="403"/>
        <end position="426"/>
    </location>
</feature>
<evidence type="ECO:0000259" key="2">
    <source>
        <dbReference type="PROSITE" id="PS50003"/>
    </source>
</evidence>
<reference evidence="3" key="1">
    <citation type="submission" date="2023-07" db="EMBL/GenBank/DDBJ databases">
        <authorList>
            <consortium name="CYATHOMIX"/>
        </authorList>
    </citation>
    <scope>NUCLEOTIDE SEQUENCE</scope>
    <source>
        <strain evidence="3">N/A</strain>
    </source>
</reference>
<dbReference type="InterPro" id="IPR011993">
    <property type="entry name" value="PH-like_dom_sf"/>
</dbReference>
<proteinExistence type="predicted"/>
<dbReference type="InterPro" id="IPR001849">
    <property type="entry name" value="PH_domain"/>
</dbReference>
<accession>A0AA36GEK6</accession>
<feature type="region of interest" description="Disordered" evidence="1">
    <location>
        <begin position="2039"/>
        <end position="2062"/>
    </location>
</feature>
<dbReference type="SUPFAM" id="SSF50729">
    <property type="entry name" value="PH domain-like"/>
    <property type="match status" value="1"/>
</dbReference>
<feature type="region of interest" description="Disordered" evidence="1">
    <location>
        <begin position="1285"/>
        <end position="1304"/>
    </location>
</feature>
<dbReference type="Pfam" id="PF08174">
    <property type="entry name" value="Anillin"/>
    <property type="match status" value="1"/>
</dbReference>
<feature type="region of interest" description="Disordered" evidence="1">
    <location>
        <begin position="896"/>
        <end position="926"/>
    </location>
</feature>
<dbReference type="PANTHER" id="PTHR21538:SF23">
    <property type="entry name" value="ANILLIN"/>
    <property type="match status" value="1"/>
</dbReference>
<feature type="compositionally biased region" description="Polar residues" evidence="1">
    <location>
        <begin position="1198"/>
        <end position="1222"/>
    </location>
</feature>
<feature type="region of interest" description="Disordered" evidence="1">
    <location>
        <begin position="2154"/>
        <end position="2173"/>
    </location>
</feature>
<dbReference type="SMART" id="SM00233">
    <property type="entry name" value="PH"/>
    <property type="match status" value="1"/>
</dbReference>
<feature type="compositionally biased region" description="Basic and acidic residues" evidence="1">
    <location>
        <begin position="2039"/>
        <end position="2048"/>
    </location>
</feature>
<dbReference type="PROSITE" id="PS50003">
    <property type="entry name" value="PH_DOMAIN"/>
    <property type="match status" value="1"/>
</dbReference>
<protein>
    <recommendedName>
        <fullName evidence="2">PH domain-containing protein</fullName>
    </recommendedName>
</protein>
<feature type="region of interest" description="Disordered" evidence="1">
    <location>
        <begin position="771"/>
        <end position="790"/>
    </location>
</feature>
<feature type="region of interest" description="Disordered" evidence="1">
    <location>
        <begin position="675"/>
        <end position="704"/>
    </location>
</feature>
<feature type="region of interest" description="Disordered" evidence="1">
    <location>
        <begin position="998"/>
        <end position="1017"/>
    </location>
</feature>
<feature type="domain" description="PH" evidence="2">
    <location>
        <begin position="2818"/>
        <end position="2932"/>
    </location>
</feature>
<dbReference type="InterPro" id="IPR012966">
    <property type="entry name" value="AHD"/>
</dbReference>
<feature type="compositionally biased region" description="Polar residues" evidence="1">
    <location>
        <begin position="771"/>
        <end position="780"/>
    </location>
</feature>
<feature type="compositionally biased region" description="Polar residues" evidence="1">
    <location>
        <begin position="1998"/>
        <end position="2010"/>
    </location>
</feature>
<feature type="region of interest" description="Disordered" evidence="1">
    <location>
        <begin position="1115"/>
        <end position="1137"/>
    </location>
</feature>
<feature type="region of interest" description="Disordered" evidence="1">
    <location>
        <begin position="2348"/>
        <end position="2373"/>
    </location>
</feature>
<keyword evidence="4" id="KW-1185">Reference proteome</keyword>
<dbReference type="InterPro" id="IPR037840">
    <property type="entry name" value="PH_Anillin"/>
</dbReference>
<dbReference type="Proteomes" id="UP001176961">
    <property type="component" value="Unassembled WGS sequence"/>
</dbReference>
<evidence type="ECO:0000313" key="3">
    <source>
        <dbReference type="EMBL" id="CAJ0589434.1"/>
    </source>
</evidence>
<dbReference type="GO" id="GO:0000281">
    <property type="term" value="P:mitotic cytokinesis"/>
    <property type="evidence" value="ECO:0007669"/>
    <property type="project" value="TreeGrafter"/>
</dbReference>
<dbReference type="GO" id="GO:0000915">
    <property type="term" value="P:actomyosin contractile ring assembly"/>
    <property type="evidence" value="ECO:0007669"/>
    <property type="project" value="TreeGrafter"/>
</dbReference>
<feature type="compositionally biased region" description="Polar residues" evidence="1">
    <location>
        <begin position="689"/>
        <end position="704"/>
    </location>
</feature>
<feature type="region of interest" description="Disordered" evidence="1">
    <location>
        <begin position="1998"/>
        <end position="2027"/>
    </location>
</feature>
<sequence length="2939" mass="323718">MARGRRGCGRREYNDSFGENTHEMNDNYFYREERPNHRGRGRYDNRGGARGNSFRERNDSNWHARDSWHGGRRSGYAGFSTGSFGVMGDADSVNRSATESPEIRINDVPLASVEDLAYNSGDQQISGSLAVCNTPNVSGPDPPVMESSSTGIGTVNLCTVSDTGIENTNDIHTAKECVQDEQTDGGCEGQKLSAEKRTGGDMIEHGLVVGHRIRSMSYHAMDNKDIPKFAQRSYRSSVIIDGKLGQTLTSHRANTCRSMHLATSHMGEDAANFGITVQKFTLPPASSDVTTAIEKSSHDGRRSTASESEADMAQFGEENDSARRFRSVSQCVLGKAKDSGDTMHEGAVGSQCSVSRTFEGENDGLVRDEEAQIRSVRNDAHYNNHRLSKLSIHTNNDEFFYVGGHPPSDGRTSLRSRGSMSRQSMRSTDFLAGGNEWTESVPRSASRQSIKSVNDDVCDNELREEDDNYEDAAEGDQCLEQQTITSLHNIRSCTGSTTTSPDYVTASERITSPDRVSETVEMNANIVDGYETDEVKSASTLHKSDAAVNQSASNISYKTAIPAEIRNAPDGKITSCRNCQEVTEDQQRRTSHTTALHYIKPYRPYASELELSSAQHLADRQSTASAFNVAYEEDAGSFAASSTLLKTAQSTSRQNMHSNAFHKASEEPQTKSFVSNASLHPSNPMIARSAQSTSRSSIHGTVSNTACGGIGQEIRVSRATLTSNPSLATPSASRQSVCSNASDACGDRLSQNDHMSISNLQALNPMALKTAQSTSRQSIHANGADEVGDEVLSRERLPSAYSSNPMLCRTAQSTSRQSIHANASNEVGDKFSSRDSLNANLYCSNPMLVKTAQSTSRQSIHASAANTAESRSLLEDYISGDNDACSRLVQEREQIITGQRSRPNLSNVSVQQSQEISEPNPSLHASNTTLMRDAKRLSRQRLVSDTDLHASEPFLETAQSVSRQSIHSSALCHDFEESSEIQSSHVSLHASNPTLTRIAQRSRESVRSSASNSIYGLSPRIGSGSNVNVHSLHEQSASRLSSVSHNNVASDVSNAVTTANANLRASNPILLSTAQSDSRHSIEINAACREKGLTYTSDAGLYTSNPAIVIQSASQQSLNSNSNTDIPSNNPHSLDFGGVSQWTTQSSLHQNMGSSKCSVACDEDVQLLCKSSDIHTSVSTSGSCNVFNAQPAPPASLFSENENPVNPETKTARSASRQSMRIGSSVAVSDHCNDENPQSLRMSRVSLKAPSISSLKTAQSTSRHSIRSNSDVAYDERPTMLCASDASLNKSNTRLPRSAPFSSEQNLANSDLAHTDSAQQVEASIAVLHASNPALTTALSTSEGDLNSNVPVVASRTTSEIIPANEPPENPPLRIGVATSSPLTRSLSCCSAISHSDFNNNSDTMLTARYPSSADIVQEDVVDAAPRPTIRRSLQAIPTALSRTSSRASVHEAQGMPNDDVQVFEGAGGGLWYHFNDERRRASATSTIHPPRSEELVINAHGSETTHIPPKKPPRSRSSSATRNEVHFSSIPQLLSHPDDRFGVEMSGEPYRSSSEHELTPHAQKTGSKLSVATAVAAENVPYNAEVDVQSGMMTVPTRRSSVPEIITAGNDPPSRTPSLKSVDIVPSPLVVTDALTPKRAPYELKDGEVYDSPASFNRTLFTRDAFLRRRYREPERAEVGIQTGETIRLRQKMSFEEGPTTVIETVTSTCVAPLQPNHASSEKSDASMGRMEHVAAPMLNAMLQQRQMHAEYNSTGNAFASETLNKPDSAQVGEIRLRGREIPYNRSQRRSFIDNQHHQYETRTHKTWKSNTRSQYEEGKFDENCNELRNDWEQADARNTNVYVLQRQKTLSECSDQVFEETVKQKKFQGPTDSETAIVFEKQAEVIVDPKLRQNVNQSVLSNDAQHIGAAVSKSSGMPVAAYNVIPKRTAEELRQKVLAESRSPSKPKTERTFGFDNRCAQSEADRVSLSNVATRNSAVTNDLSYVQPSRISMNMPNSSSLYSPTSTRWPKGSSIDRSEQGSPYRWQVPGIDIHKEYREPDARSNDSKLSSTGSTVRRHVPRGRIRDLARLFDRMTRQAEKEAAVLRGKSVQPPKHRFKFRTRSMPRQQDLRREEEDDEDRKQVETPNVEEPSGYKLAQPDINYNQMLSTGQQEPMNIRKPSSGDAPETPTANRWSKMLVAGLAPGMMHPVNDEAASTDSRLDLRRTSTPMHNRGDGDLAKAFGRVPSIHSPETSALYEGKPVESEYVASTNNEDQPENINAGQFSEKLDVNREPSEHHYAKPMIVKPNLPPQRMSVIHPNNGQHGYYVQQHRRNYSEQLYRGTDQVDGEPIYARVQRINTNHYQSQAPQQDVYPARSGNSASADRAFSEEEKVNGEIDRMFDFVEQEQDGLSTIGHRTVSERTSAIVKTDAYGNAQGESHNQLPELPPYPPRPAAPLHVVDPAASQHSSQPIKYSMGGFRDISRTHRYGYIPSDVPPRFSPMTAPTAGIGVSTYKSREGAVGEKVNTYSQFARNTTHPSALATSTPVDSPVGTGFSQKNSGVPIFDDSFISAITTGSRPNNAHEEYKRQMTKLNNQIRVQEEQIEMTLKVLALARKKQKCMQELSAQRTLLLARERLDLLRCEVSRISALAAVRNPPPPVSRELRGTMTISNICVYLNRSFCQRQYEQESSYALLILLKCGSEVEATGPVSLLAHTQNRVRQLTFAENVQFSNLPVDFNVVLEVYAMKLPNMKNVEQSCASNIANKCKNLLSPALVHRSNRPTYQDGSEFIRCGYIILNRDTVGLNKFYLDEAEYPLEGTIEVFCRCTTLPPAIEVENRGFLAMYQTVSDMGAWERYWAVLRRGMVYFWRYPNDESMEKRPVAFMDLSKCTNDVVAACTPEQCPRENSFSIDMLVSTTPSMMEKKRVLLSADSEELLQAWLQALNETLELQSPFTS</sequence>
<dbReference type="CDD" id="cd01263">
    <property type="entry name" value="PH_anillin"/>
    <property type="match status" value="1"/>
</dbReference>
<gene>
    <name evidence="3" type="ORF">CYNAS_LOCUS1417</name>
</gene>
<dbReference type="Gene3D" id="2.30.29.30">
    <property type="entry name" value="Pleckstrin-homology domain (PH domain)/Phosphotyrosine-binding domain (PTB)"/>
    <property type="match status" value="1"/>
</dbReference>
<feature type="region of interest" description="Disordered" evidence="1">
    <location>
        <begin position="289"/>
        <end position="319"/>
    </location>
</feature>
<dbReference type="GO" id="GO:0031106">
    <property type="term" value="P:septin ring organization"/>
    <property type="evidence" value="ECO:0007669"/>
    <property type="project" value="TreeGrafter"/>
</dbReference>
<feature type="compositionally biased region" description="Basic and acidic residues" evidence="1">
    <location>
        <begin position="9"/>
        <end position="69"/>
    </location>
</feature>
<organism evidence="3 4">
    <name type="scientific">Cylicocyclus nassatus</name>
    <name type="common">Nematode worm</name>
    <dbReference type="NCBI Taxonomy" id="53992"/>
    <lineage>
        <taxon>Eukaryota</taxon>
        <taxon>Metazoa</taxon>
        <taxon>Ecdysozoa</taxon>
        <taxon>Nematoda</taxon>
        <taxon>Chromadorea</taxon>
        <taxon>Rhabditida</taxon>
        <taxon>Rhabditina</taxon>
        <taxon>Rhabditomorpha</taxon>
        <taxon>Strongyloidea</taxon>
        <taxon>Strongylidae</taxon>
        <taxon>Cylicocyclus</taxon>
    </lineage>
</organism>
<name>A0AA36GEK6_CYLNA</name>
<feature type="compositionally biased region" description="Basic and acidic residues" evidence="1">
    <location>
        <begin position="2111"/>
        <end position="2126"/>
    </location>
</feature>
<evidence type="ECO:0000256" key="1">
    <source>
        <dbReference type="SAM" id="MobiDB-lite"/>
    </source>
</evidence>
<dbReference type="InterPro" id="IPR051364">
    <property type="entry name" value="Cytokinesis/Rho-signaling"/>
</dbReference>
<feature type="region of interest" description="Disordered" evidence="1">
    <location>
        <begin position="1501"/>
        <end position="1566"/>
    </location>
</feature>
<feature type="compositionally biased region" description="Low complexity" evidence="1">
    <location>
        <begin position="413"/>
        <end position="426"/>
    </location>
</feature>
<dbReference type="PANTHER" id="PTHR21538">
    <property type="entry name" value="ANILLIN/RHOTEKIN RTKN"/>
    <property type="match status" value="1"/>
</dbReference>
<feature type="compositionally biased region" description="Polar residues" evidence="1">
    <location>
        <begin position="1286"/>
        <end position="1304"/>
    </location>
</feature>
<feature type="region of interest" description="Disordered" evidence="1">
    <location>
        <begin position="1195"/>
        <end position="1272"/>
    </location>
</feature>
<feature type="compositionally biased region" description="Polar residues" evidence="1">
    <location>
        <begin position="1251"/>
        <end position="1271"/>
    </location>
</feature>